<sequence length="222" mass="24907">MSLNGWGQMVGGLYMWFFHSFGMEMPLHMFQTIYQRGSCLKKKDKDEEPGWYYFCPWGSHKPLVTKSPSSIKQWKESWFWMTGNWQRVDDDPESDLDVPSVYGIANALSRCELSKEIVEGDVPLSRKKKSRASGTGAPHGNVVEIVDNYVACSAPPLQRTLAMNTSGEVVLEGPPKLSQKLGGTERGPYESKRQLREMIGAPGARIPDDVLRNVPFYPSMGA</sequence>
<dbReference type="EMBL" id="JBFOLK010000002">
    <property type="protein sequence ID" value="KAL2533491.1"/>
    <property type="molecule type" value="Genomic_DNA"/>
</dbReference>
<evidence type="ECO:0000313" key="1">
    <source>
        <dbReference type="EMBL" id="KAL2533491.1"/>
    </source>
</evidence>
<keyword evidence="2" id="KW-1185">Reference proteome</keyword>
<reference evidence="2" key="1">
    <citation type="submission" date="2024-07" db="EMBL/GenBank/DDBJ databases">
        <title>Two chromosome-level genome assemblies of Korean endemic species Abeliophyllum distichum and Forsythia ovata (Oleaceae).</title>
        <authorList>
            <person name="Jang H."/>
        </authorList>
    </citation>
    <scope>NUCLEOTIDE SEQUENCE [LARGE SCALE GENOMIC DNA]</scope>
</reference>
<comment type="caution">
    <text evidence="1">The sequence shown here is derived from an EMBL/GenBank/DDBJ whole genome shotgun (WGS) entry which is preliminary data.</text>
</comment>
<evidence type="ECO:0000313" key="2">
    <source>
        <dbReference type="Proteomes" id="UP001604336"/>
    </source>
</evidence>
<gene>
    <name evidence="1" type="ORF">Adt_06842</name>
</gene>
<dbReference type="AlphaFoldDB" id="A0ABD1V819"/>
<proteinExistence type="predicted"/>
<protein>
    <submittedName>
        <fullName evidence="1">Uncharacterized protein</fullName>
    </submittedName>
</protein>
<name>A0ABD1V819_9LAMI</name>
<organism evidence="1 2">
    <name type="scientific">Abeliophyllum distichum</name>
    <dbReference type="NCBI Taxonomy" id="126358"/>
    <lineage>
        <taxon>Eukaryota</taxon>
        <taxon>Viridiplantae</taxon>
        <taxon>Streptophyta</taxon>
        <taxon>Embryophyta</taxon>
        <taxon>Tracheophyta</taxon>
        <taxon>Spermatophyta</taxon>
        <taxon>Magnoliopsida</taxon>
        <taxon>eudicotyledons</taxon>
        <taxon>Gunneridae</taxon>
        <taxon>Pentapetalae</taxon>
        <taxon>asterids</taxon>
        <taxon>lamiids</taxon>
        <taxon>Lamiales</taxon>
        <taxon>Oleaceae</taxon>
        <taxon>Forsythieae</taxon>
        <taxon>Abeliophyllum</taxon>
    </lineage>
</organism>
<dbReference type="Proteomes" id="UP001604336">
    <property type="component" value="Unassembled WGS sequence"/>
</dbReference>
<accession>A0ABD1V819</accession>